<proteinExistence type="predicted"/>
<evidence type="ECO:0000313" key="2">
    <source>
        <dbReference type="Proteomes" id="UP000216024"/>
    </source>
</evidence>
<dbReference type="Proteomes" id="UP000216024">
    <property type="component" value="Unassembled WGS sequence"/>
</dbReference>
<organism evidence="1 2">
    <name type="scientific">Anaeromicrobium sediminis</name>
    <dbReference type="NCBI Taxonomy" id="1478221"/>
    <lineage>
        <taxon>Bacteria</taxon>
        <taxon>Bacillati</taxon>
        <taxon>Bacillota</taxon>
        <taxon>Clostridia</taxon>
        <taxon>Peptostreptococcales</taxon>
        <taxon>Thermotaleaceae</taxon>
        <taxon>Anaeromicrobium</taxon>
    </lineage>
</organism>
<comment type="caution">
    <text evidence="1">The sequence shown here is derived from an EMBL/GenBank/DDBJ whole genome shotgun (WGS) entry which is preliminary data.</text>
</comment>
<dbReference type="OrthoDB" id="5420534at2"/>
<keyword evidence="2" id="KW-1185">Reference proteome</keyword>
<evidence type="ECO:0000313" key="1">
    <source>
        <dbReference type="EMBL" id="PAB57129.1"/>
    </source>
</evidence>
<dbReference type="AlphaFoldDB" id="A0A267MC49"/>
<reference evidence="1 2" key="1">
    <citation type="submission" date="2017-06" db="EMBL/GenBank/DDBJ databases">
        <title>Draft genome sequence of anaerobic fermentative bacterium Anaeromicrobium sediminis DY2726D isolated from West Pacific Ocean sediments.</title>
        <authorList>
            <person name="Zeng X."/>
        </authorList>
    </citation>
    <scope>NUCLEOTIDE SEQUENCE [LARGE SCALE GENOMIC DNA]</scope>
    <source>
        <strain evidence="1 2">DY2726D</strain>
    </source>
</reference>
<protein>
    <recommendedName>
        <fullName evidence="3">Metal-binding protein</fullName>
    </recommendedName>
</protein>
<dbReference type="Pfam" id="PF10050">
    <property type="entry name" value="DUF2284"/>
    <property type="match status" value="1"/>
</dbReference>
<dbReference type="EMBL" id="NIBG01000028">
    <property type="protein sequence ID" value="PAB57129.1"/>
    <property type="molecule type" value="Genomic_DNA"/>
</dbReference>
<accession>A0A267MC49</accession>
<name>A0A267MC49_9FIRM</name>
<gene>
    <name evidence="1" type="ORF">CCE28_19560</name>
</gene>
<sequence>MIKWIKEKEEEKRYVFYRKIVQDDVVLEPSLREFCEANQCGQYGSNWMCPPSLGTYEELTEELRSCGNGILMQMIYQLEDSYDVEGWRKALEVFDYKLRDIANQISRHIPREELLILGAGPCRYCEICTIKNGEPCLYPNQAIASVEAYSIEVSSTIKNVGLEYNNGPNTVSTVAILLERSSTRGD</sequence>
<dbReference type="InterPro" id="IPR019271">
    <property type="entry name" value="DUF2284_metal-binding"/>
</dbReference>
<evidence type="ECO:0008006" key="3">
    <source>
        <dbReference type="Google" id="ProtNLM"/>
    </source>
</evidence>